<evidence type="ECO:0000313" key="2">
    <source>
        <dbReference type="EMBL" id="BAR61958.1"/>
    </source>
</evidence>
<dbReference type="Pfam" id="PF13472">
    <property type="entry name" value="Lipase_GDSL_2"/>
    <property type="match status" value="1"/>
</dbReference>
<dbReference type="InterPro" id="IPR036514">
    <property type="entry name" value="SGNH_hydro_sf"/>
</dbReference>
<accession>A0A0E4BVE8</accession>
<feature type="domain" description="SGNH hydrolase-type esterase" evidence="1">
    <location>
        <begin position="22"/>
        <end position="178"/>
    </location>
</feature>
<dbReference type="InterPro" id="IPR013830">
    <property type="entry name" value="SGNH_hydro"/>
</dbReference>
<gene>
    <name evidence="2" type="ORF">NK6_8811</name>
</gene>
<evidence type="ECO:0000259" key="1">
    <source>
        <dbReference type="Pfam" id="PF13472"/>
    </source>
</evidence>
<dbReference type="Gene3D" id="3.40.50.1110">
    <property type="entry name" value="SGNH hydrolase"/>
    <property type="match status" value="1"/>
</dbReference>
<evidence type="ECO:0000313" key="3">
    <source>
        <dbReference type="Proteomes" id="UP000063308"/>
    </source>
</evidence>
<dbReference type="AlphaFoldDB" id="A0A0E4BVE8"/>
<dbReference type="Proteomes" id="UP000063308">
    <property type="component" value="Chromosome"/>
</dbReference>
<dbReference type="SUPFAM" id="SSF52266">
    <property type="entry name" value="SGNH hydrolase"/>
    <property type="match status" value="1"/>
</dbReference>
<protein>
    <recommendedName>
        <fullName evidence="1">SGNH hydrolase-type esterase domain-containing protein</fullName>
    </recommendedName>
</protein>
<organism evidence="2 3">
    <name type="scientific">Bradyrhizobium diazoefficiens</name>
    <dbReference type="NCBI Taxonomy" id="1355477"/>
    <lineage>
        <taxon>Bacteria</taxon>
        <taxon>Pseudomonadati</taxon>
        <taxon>Pseudomonadota</taxon>
        <taxon>Alphaproteobacteria</taxon>
        <taxon>Hyphomicrobiales</taxon>
        <taxon>Nitrobacteraceae</taxon>
        <taxon>Bradyrhizobium</taxon>
    </lineage>
</organism>
<dbReference type="GO" id="GO:0016788">
    <property type="term" value="F:hydrolase activity, acting on ester bonds"/>
    <property type="evidence" value="ECO:0007669"/>
    <property type="project" value="UniProtKB-ARBA"/>
</dbReference>
<reference evidence="2 3" key="1">
    <citation type="submission" date="2014-11" db="EMBL/GenBank/DDBJ databases">
        <title>Symbiosis island explosion on the genome of extra-slow-growing strains of soybean bradyrhizobia with massive insertion sequences.</title>
        <authorList>
            <person name="Iida T."/>
            <person name="Minamisawa K."/>
        </authorList>
    </citation>
    <scope>NUCLEOTIDE SEQUENCE [LARGE SCALE GENOMIC DNA]</scope>
    <source>
        <strain evidence="2 3">NK6</strain>
    </source>
</reference>
<proteinExistence type="predicted"/>
<name>A0A0E4BVE8_9BRAD</name>
<sequence>MTAKTRLLTSSKLYRHPNTVVALGDSRVAQIHADGAYRNKSANNHFGVGNALAGQRAILVQNLGWSGDRTDQALVRLQAAIDSGAYVLYIHLGVNDIAQAYPTATTSGITAWNNIKTMIDAGIANGMLPLVVLDPGANNFSAAQITQLIILNENIREYAEKVRMVLFDLAAAIYNPAATSTTAISILGAIDGVHEANLGGYLGGKAFAQVLTAIMPPRAHGVRGAFEVPSNSLINLLTNPMFTGGTTGTVGAGLTGQVGTSWIGSRAGGATATASVADASDGSGLKEQILACTFTALNDEVNVHQDVALANWSPGDILQASAEVVVDNASSNLAGVYLYLQANGTGNGFGAVTAMDGYCQGTGWGAGPTEGRKYLFETEKLIVPNYTTKSWVTAHVKAIGAGVGSATMRVRRFQVRKRLY</sequence>
<dbReference type="EMBL" id="AP014685">
    <property type="protein sequence ID" value="BAR61958.1"/>
    <property type="molecule type" value="Genomic_DNA"/>
</dbReference>